<dbReference type="AlphaFoldDB" id="A0A7F8KBT9"/>
<dbReference type="GeneID" id="111169132"/>
<dbReference type="RefSeq" id="XP_030620266.1">
    <property type="nucleotide sequence ID" value="XM_030764406.1"/>
</dbReference>
<evidence type="ECO:0000313" key="2">
    <source>
        <dbReference type="Proteomes" id="UP000248483"/>
    </source>
</evidence>
<protein>
    <submittedName>
        <fullName evidence="3">Uncharacterized protein LOC111169132 isoform X1</fullName>
    </submittedName>
</protein>
<gene>
    <name evidence="3" type="primary">LOC111169132</name>
</gene>
<dbReference type="Proteomes" id="UP000248483">
    <property type="component" value="Unplaced"/>
</dbReference>
<proteinExistence type="predicted"/>
<feature type="region of interest" description="Disordered" evidence="1">
    <location>
        <begin position="31"/>
        <end position="51"/>
    </location>
</feature>
<keyword evidence="2" id="KW-1185">Reference proteome</keyword>
<organism evidence="2 3">
    <name type="scientific">Delphinapterus leucas</name>
    <name type="common">Beluga whale</name>
    <dbReference type="NCBI Taxonomy" id="9749"/>
    <lineage>
        <taxon>Eukaryota</taxon>
        <taxon>Metazoa</taxon>
        <taxon>Chordata</taxon>
        <taxon>Craniata</taxon>
        <taxon>Vertebrata</taxon>
        <taxon>Euteleostomi</taxon>
        <taxon>Mammalia</taxon>
        <taxon>Eutheria</taxon>
        <taxon>Laurasiatheria</taxon>
        <taxon>Artiodactyla</taxon>
        <taxon>Whippomorpha</taxon>
        <taxon>Cetacea</taxon>
        <taxon>Odontoceti</taxon>
        <taxon>Monodontidae</taxon>
        <taxon>Delphinapterus</taxon>
    </lineage>
</organism>
<evidence type="ECO:0000313" key="3">
    <source>
        <dbReference type="RefSeq" id="XP_030620266.1"/>
    </source>
</evidence>
<reference evidence="3" key="1">
    <citation type="submission" date="2025-08" db="UniProtKB">
        <authorList>
            <consortium name="RefSeq"/>
        </authorList>
    </citation>
    <scope>IDENTIFICATION</scope>
    <source>
        <tissue evidence="3">Blood</tissue>
    </source>
</reference>
<accession>A0A7F8KBT9</accession>
<sequence length="130" mass="14279">MMLQWLQQGKETCSFGVGSGVPWMLPGKEGNPCSSGGIRRRNHSTPGAHHTGRLKSSALFISERRSQLITSGTPDPVAQLPDASFGHKFAEEKKCKTLITLSLITYPRPRAPSYKNLSQWRGGGAQFLRL</sequence>
<evidence type="ECO:0000256" key="1">
    <source>
        <dbReference type="SAM" id="MobiDB-lite"/>
    </source>
</evidence>
<dbReference type="InParanoid" id="A0A7F8KBT9"/>
<name>A0A7F8KBT9_DELLE</name>